<dbReference type="CDD" id="cd01948">
    <property type="entry name" value="EAL"/>
    <property type="match status" value="1"/>
</dbReference>
<name>A0AA96RKI2_9BACL</name>
<feature type="domain" description="EAL" evidence="1">
    <location>
        <begin position="1"/>
        <end position="251"/>
    </location>
</feature>
<dbReference type="KEGG" id="proo:MJB10_25480"/>
<keyword evidence="3" id="KW-1185">Reference proteome</keyword>
<protein>
    <submittedName>
        <fullName evidence="2">EAL domain-containing protein</fullName>
    </submittedName>
</protein>
<dbReference type="Gene3D" id="3.30.450.20">
    <property type="entry name" value="PAS domain"/>
    <property type="match status" value="1"/>
</dbReference>
<dbReference type="Pfam" id="PF10388">
    <property type="entry name" value="YkuI_C"/>
    <property type="match status" value="1"/>
</dbReference>
<dbReference type="Gene3D" id="3.20.20.450">
    <property type="entry name" value="EAL domain"/>
    <property type="match status" value="1"/>
</dbReference>
<accession>A0AA96RKI2</accession>
<evidence type="ECO:0000313" key="3">
    <source>
        <dbReference type="Proteomes" id="UP001304650"/>
    </source>
</evidence>
<evidence type="ECO:0000313" key="2">
    <source>
        <dbReference type="EMBL" id="WNR44374.1"/>
    </source>
</evidence>
<dbReference type="SMART" id="SM00052">
    <property type="entry name" value="EAL"/>
    <property type="match status" value="1"/>
</dbReference>
<dbReference type="Proteomes" id="UP001304650">
    <property type="component" value="Chromosome"/>
</dbReference>
<dbReference type="PANTHER" id="PTHR33121">
    <property type="entry name" value="CYCLIC DI-GMP PHOSPHODIESTERASE PDEF"/>
    <property type="match status" value="1"/>
</dbReference>
<dbReference type="InterPro" id="IPR001633">
    <property type="entry name" value="EAL_dom"/>
</dbReference>
<dbReference type="InterPro" id="IPR035919">
    <property type="entry name" value="EAL_sf"/>
</dbReference>
<dbReference type="SUPFAM" id="SSF103190">
    <property type="entry name" value="Sensory domain-like"/>
    <property type="match status" value="1"/>
</dbReference>
<dbReference type="InterPro" id="IPR018842">
    <property type="entry name" value="YkuI_C"/>
</dbReference>
<dbReference type="PANTHER" id="PTHR33121:SF82">
    <property type="entry name" value="SIGNAL TRANSDUCTION PROTEIN CONTAINING A EAL DOMAIN"/>
    <property type="match status" value="1"/>
</dbReference>
<dbReference type="Pfam" id="PF00563">
    <property type="entry name" value="EAL"/>
    <property type="match status" value="1"/>
</dbReference>
<dbReference type="GO" id="GO:0071111">
    <property type="term" value="F:cyclic-guanylate-specific phosphodiesterase activity"/>
    <property type="evidence" value="ECO:0007669"/>
    <property type="project" value="InterPro"/>
</dbReference>
<dbReference type="PROSITE" id="PS50883">
    <property type="entry name" value="EAL"/>
    <property type="match status" value="1"/>
</dbReference>
<evidence type="ECO:0000259" key="1">
    <source>
        <dbReference type="PROSITE" id="PS50883"/>
    </source>
</evidence>
<dbReference type="InterPro" id="IPR050706">
    <property type="entry name" value="Cyclic-di-GMP_PDE-like"/>
</dbReference>
<dbReference type="EMBL" id="CP130319">
    <property type="protein sequence ID" value="WNR44374.1"/>
    <property type="molecule type" value="Genomic_DNA"/>
</dbReference>
<reference evidence="2" key="1">
    <citation type="submission" date="2022-02" db="EMBL/GenBank/DDBJ databases">
        <title>Paenibacillus sp. MBLB1832 Whole Genome Shotgun Sequencing.</title>
        <authorList>
            <person name="Hwang C.Y."/>
            <person name="Cho E.-S."/>
            <person name="Seo M.-J."/>
        </authorList>
    </citation>
    <scope>NUCLEOTIDE SEQUENCE</scope>
    <source>
        <strain evidence="2">MBLB1832</strain>
    </source>
</reference>
<dbReference type="InterPro" id="IPR029151">
    <property type="entry name" value="Sensor-like_sf"/>
</dbReference>
<sequence>MQVKNIKIPPRHEIRPYYQPIISLQSQEIIGYESLGRWIRDGGVESLGPFFQDPDISEDMQLMIDRHLREQAIERVAESPYPSKLFINLKPSWIYRTYKRTGVLPTIELAKKYQIDPSQIVIEITEEEFKGQLQELTWIIELYREFGCTIAIDDVGSGFSNLDRIASLQPKILKIDLNILKKSIVHDGYRALLQSFSILSSQMGASLLVEGVETKRELHTALHAGARYVQGFLFSQAEVDLQQPDAYKGMLAEELQRFGQGQFERYSQLLTVHEGLSTLIHSSAGISNADEADAVLEQMIHNVSDNCIRMYICQGDGYQTSSNYTRNEEGWSKNESYRQANWAWRPYFISNILMMNVQKQGTLSQVYTDLDTSYQIQTFSCALGEGYYLFLDLMI</sequence>
<dbReference type="RefSeq" id="WP_314799930.1">
    <property type="nucleotide sequence ID" value="NZ_CP130319.1"/>
</dbReference>
<proteinExistence type="predicted"/>
<gene>
    <name evidence="2" type="ORF">MJB10_25480</name>
</gene>
<dbReference type="AlphaFoldDB" id="A0AA96RKI2"/>
<organism evidence="2 3">
    <name type="scientific">Paenibacillus roseopurpureus</name>
    <dbReference type="NCBI Taxonomy" id="2918901"/>
    <lineage>
        <taxon>Bacteria</taxon>
        <taxon>Bacillati</taxon>
        <taxon>Bacillota</taxon>
        <taxon>Bacilli</taxon>
        <taxon>Bacillales</taxon>
        <taxon>Paenibacillaceae</taxon>
        <taxon>Paenibacillus</taxon>
    </lineage>
</organism>
<dbReference type="SUPFAM" id="SSF141868">
    <property type="entry name" value="EAL domain-like"/>
    <property type="match status" value="1"/>
</dbReference>